<dbReference type="InterPro" id="IPR007267">
    <property type="entry name" value="GtrA_DPMS_TM"/>
</dbReference>
<evidence type="ECO:0000313" key="8">
    <source>
        <dbReference type="EMBL" id="GLJ96425.1"/>
    </source>
</evidence>
<sequence length="184" mass="19695">MRRTGGASGIQAIMVGRLHFAADQGEWMSERSGLEGLIKRTGAFLAVGGVAFVVDAVVFNLLVFGVGGGGPMHELPVPAKMIAIVVATVVTYVGNRYWTFGTRSIERKASRYVIFIVLNIIAMLLQLGCLAFSRYVLGLEGPVADNVAGTFVGQAVATVFRFFTYDRWVFPDKGTAGRAALESG</sequence>
<accession>A0A9W6HNA9</accession>
<comment type="caution">
    <text evidence="8">The sequence shown here is derived from an EMBL/GenBank/DDBJ whole genome shotgun (WGS) entry which is preliminary data.</text>
</comment>
<dbReference type="AlphaFoldDB" id="A0A9W6HNA9"/>
<dbReference type="GO" id="GO:0000271">
    <property type="term" value="P:polysaccharide biosynthetic process"/>
    <property type="evidence" value="ECO:0007669"/>
    <property type="project" value="InterPro"/>
</dbReference>
<keyword evidence="5 6" id="KW-0472">Membrane</keyword>
<organism evidence="8 9">
    <name type="scientific">Microbacterium dextranolyticum</name>
    <dbReference type="NCBI Taxonomy" id="36806"/>
    <lineage>
        <taxon>Bacteria</taxon>
        <taxon>Bacillati</taxon>
        <taxon>Actinomycetota</taxon>
        <taxon>Actinomycetes</taxon>
        <taxon>Micrococcales</taxon>
        <taxon>Microbacteriaceae</taxon>
        <taxon>Microbacterium</taxon>
    </lineage>
</organism>
<reference evidence="8" key="1">
    <citation type="journal article" date="2014" name="Int. J. Syst. Evol. Microbiol.">
        <title>Complete genome sequence of Corynebacterium casei LMG S-19264T (=DSM 44701T), isolated from a smear-ripened cheese.</title>
        <authorList>
            <consortium name="US DOE Joint Genome Institute (JGI-PGF)"/>
            <person name="Walter F."/>
            <person name="Albersmeier A."/>
            <person name="Kalinowski J."/>
            <person name="Ruckert C."/>
        </authorList>
    </citation>
    <scope>NUCLEOTIDE SEQUENCE</scope>
    <source>
        <strain evidence="8">VKM Ac-1940</strain>
    </source>
</reference>
<evidence type="ECO:0000313" key="9">
    <source>
        <dbReference type="Proteomes" id="UP001142291"/>
    </source>
</evidence>
<feature type="domain" description="GtrA/DPMS transmembrane" evidence="7">
    <location>
        <begin position="44"/>
        <end position="170"/>
    </location>
</feature>
<keyword evidence="3 6" id="KW-0812">Transmembrane</keyword>
<evidence type="ECO:0000256" key="6">
    <source>
        <dbReference type="SAM" id="Phobius"/>
    </source>
</evidence>
<dbReference type="InterPro" id="IPR051401">
    <property type="entry name" value="GtrA_CellWall_Glycosyl"/>
</dbReference>
<evidence type="ECO:0000256" key="5">
    <source>
        <dbReference type="ARBA" id="ARBA00023136"/>
    </source>
</evidence>
<feature type="transmembrane region" description="Helical" evidence="6">
    <location>
        <begin position="112"/>
        <end position="137"/>
    </location>
</feature>
<evidence type="ECO:0000256" key="3">
    <source>
        <dbReference type="ARBA" id="ARBA00022692"/>
    </source>
</evidence>
<dbReference type="PANTHER" id="PTHR38459:SF1">
    <property type="entry name" value="PROPHAGE BACTOPRENOL-LINKED GLUCOSE TRANSLOCASE HOMOLOG"/>
    <property type="match status" value="1"/>
</dbReference>
<feature type="transmembrane region" description="Helical" evidence="6">
    <location>
        <begin position="143"/>
        <end position="163"/>
    </location>
</feature>
<reference evidence="8" key="2">
    <citation type="submission" date="2023-01" db="EMBL/GenBank/DDBJ databases">
        <authorList>
            <person name="Sun Q."/>
            <person name="Evtushenko L."/>
        </authorList>
    </citation>
    <scope>NUCLEOTIDE SEQUENCE</scope>
    <source>
        <strain evidence="8">VKM Ac-1940</strain>
    </source>
</reference>
<dbReference type="Proteomes" id="UP001142291">
    <property type="component" value="Unassembled WGS sequence"/>
</dbReference>
<feature type="transmembrane region" description="Helical" evidence="6">
    <location>
        <begin position="43"/>
        <end position="67"/>
    </location>
</feature>
<evidence type="ECO:0000256" key="1">
    <source>
        <dbReference type="ARBA" id="ARBA00004141"/>
    </source>
</evidence>
<protein>
    <recommendedName>
        <fullName evidence="7">GtrA/DPMS transmembrane domain-containing protein</fullName>
    </recommendedName>
</protein>
<name>A0A9W6HNA9_9MICO</name>
<comment type="similarity">
    <text evidence="2">Belongs to the GtrA family.</text>
</comment>
<feature type="transmembrane region" description="Helical" evidence="6">
    <location>
        <begin position="79"/>
        <end position="100"/>
    </location>
</feature>
<keyword evidence="9" id="KW-1185">Reference proteome</keyword>
<gene>
    <name evidence="8" type="ORF">GCM10017591_24880</name>
</gene>
<comment type="subcellular location">
    <subcellularLocation>
        <location evidence="1">Membrane</location>
        <topology evidence="1">Multi-pass membrane protein</topology>
    </subcellularLocation>
</comment>
<dbReference type="EMBL" id="BSER01000011">
    <property type="protein sequence ID" value="GLJ96425.1"/>
    <property type="molecule type" value="Genomic_DNA"/>
</dbReference>
<keyword evidence="4 6" id="KW-1133">Transmembrane helix</keyword>
<dbReference type="Pfam" id="PF04138">
    <property type="entry name" value="GtrA_DPMS_TM"/>
    <property type="match status" value="1"/>
</dbReference>
<evidence type="ECO:0000256" key="4">
    <source>
        <dbReference type="ARBA" id="ARBA00022989"/>
    </source>
</evidence>
<proteinExistence type="inferred from homology"/>
<evidence type="ECO:0000256" key="2">
    <source>
        <dbReference type="ARBA" id="ARBA00009399"/>
    </source>
</evidence>
<evidence type="ECO:0000259" key="7">
    <source>
        <dbReference type="Pfam" id="PF04138"/>
    </source>
</evidence>
<dbReference type="PANTHER" id="PTHR38459">
    <property type="entry name" value="PROPHAGE BACTOPRENOL-LINKED GLUCOSE TRANSLOCASE HOMOLOG"/>
    <property type="match status" value="1"/>
</dbReference>
<dbReference type="GO" id="GO:0005886">
    <property type="term" value="C:plasma membrane"/>
    <property type="evidence" value="ECO:0007669"/>
    <property type="project" value="TreeGrafter"/>
</dbReference>